<evidence type="ECO:0000313" key="3">
    <source>
        <dbReference type="Proteomes" id="UP000596742"/>
    </source>
</evidence>
<evidence type="ECO:0000313" key="2">
    <source>
        <dbReference type="EMBL" id="VDI65436.1"/>
    </source>
</evidence>
<keyword evidence="1" id="KW-0812">Transmembrane</keyword>
<gene>
    <name evidence="2" type="ORF">MGAL_10B052769</name>
</gene>
<keyword evidence="3" id="KW-1185">Reference proteome</keyword>
<dbReference type="EMBL" id="UYJE01008622">
    <property type="protein sequence ID" value="VDI65436.1"/>
    <property type="molecule type" value="Genomic_DNA"/>
</dbReference>
<evidence type="ECO:0000256" key="1">
    <source>
        <dbReference type="SAM" id="Phobius"/>
    </source>
</evidence>
<dbReference type="OrthoDB" id="6080763at2759"/>
<feature type="transmembrane region" description="Helical" evidence="1">
    <location>
        <begin position="170"/>
        <end position="191"/>
    </location>
</feature>
<reference evidence="2" key="1">
    <citation type="submission" date="2018-11" db="EMBL/GenBank/DDBJ databases">
        <authorList>
            <person name="Alioto T."/>
            <person name="Alioto T."/>
        </authorList>
    </citation>
    <scope>NUCLEOTIDE SEQUENCE</scope>
</reference>
<dbReference type="PROSITE" id="PS00018">
    <property type="entry name" value="EF_HAND_1"/>
    <property type="match status" value="1"/>
</dbReference>
<feature type="transmembrane region" description="Helical" evidence="1">
    <location>
        <begin position="130"/>
        <end position="149"/>
    </location>
</feature>
<dbReference type="AlphaFoldDB" id="A0A8B6GLD4"/>
<evidence type="ECO:0008006" key="4">
    <source>
        <dbReference type="Google" id="ProtNLM"/>
    </source>
</evidence>
<name>A0A8B6GLD4_MYTGA</name>
<keyword evidence="1" id="KW-1133">Transmembrane helix</keyword>
<organism evidence="2 3">
    <name type="scientific">Mytilus galloprovincialis</name>
    <name type="common">Mediterranean mussel</name>
    <dbReference type="NCBI Taxonomy" id="29158"/>
    <lineage>
        <taxon>Eukaryota</taxon>
        <taxon>Metazoa</taxon>
        <taxon>Spiralia</taxon>
        <taxon>Lophotrochozoa</taxon>
        <taxon>Mollusca</taxon>
        <taxon>Bivalvia</taxon>
        <taxon>Autobranchia</taxon>
        <taxon>Pteriomorphia</taxon>
        <taxon>Mytilida</taxon>
        <taxon>Mytiloidea</taxon>
        <taxon>Mytilidae</taxon>
        <taxon>Mytilinae</taxon>
        <taxon>Mytilus</taxon>
    </lineage>
</organism>
<feature type="transmembrane region" description="Helical" evidence="1">
    <location>
        <begin position="225"/>
        <end position="246"/>
    </location>
</feature>
<dbReference type="InterPro" id="IPR018247">
    <property type="entry name" value="EF_Hand_1_Ca_BS"/>
</dbReference>
<protein>
    <recommendedName>
        <fullName evidence="4">EF-hand domain-containing protein</fullName>
    </recommendedName>
</protein>
<sequence>MDNNADYVPPPEYSVSFEFAVGPNSTITNEASDITIPEGSRNTTVSTGASNIVTPARITDTGPPPTYNSIFVNQESPKTSVLHDHRNMWEKVHEWFEMSSLNGNCFRIHFNGNGNKVEELDLPSFMKTEGGVLCALILFVFVWRLIGICDTRRTQRIKRVDLEGRKKCGGNLFFILFCLSMASFVTCSIGASKVIPFYKYEVSKNYTYVYNCDSKFYSFYHNTKIGQLVVVVLYAAYILITIFVVIPKGKVWFLRHKWRQWASLLDADQDGIISTRDMEKINDRLDELRQAIGERTTPLDAEKQNKWWNEHIFKRGVDNDISIDGYISYLEGIYNPADMEGKMRPVITGFFNFFSTPEFRKQNQPIIEEDFIKFWTILKNMDKLHCRRSFIRYFLNPLTMANFLEDFVAFLSYSDLFDENTTRVHNLLKPSGK</sequence>
<dbReference type="Gene3D" id="1.10.238.10">
    <property type="entry name" value="EF-hand"/>
    <property type="match status" value="1"/>
</dbReference>
<accession>A0A8B6GLD4</accession>
<keyword evidence="1" id="KW-0472">Membrane</keyword>
<dbReference type="Proteomes" id="UP000596742">
    <property type="component" value="Unassembled WGS sequence"/>
</dbReference>
<comment type="caution">
    <text evidence="2">The sequence shown here is derived from an EMBL/GenBank/DDBJ whole genome shotgun (WGS) entry which is preliminary data.</text>
</comment>
<proteinExistence type="predicted"/>